<feature type="compositionally biased region" description="Basic and acidic residues" evidence="1">
    <location>
        <begin position="301"/>
        <end position="311"/>
    </location>
</feature>
<name>A0AAV5RVD0_MAUHU</name>
<sequence>MSGPPNHEVIVIDETDESSPAPLSTPSNPVANAIAKHIQGARSSNSPKRSLESVSPGDQPAAKAARKTPNIAEELAMNRNSSKALSPTPTPLSPSPLGSEVKSQSLVERVVAPAAIESKPKARPAAKSKPKAATPTPETASVSSAAAPNSAVTEALKAKMKQVKISSLLSGDEPTIQHTSSAPPAPTVPKKKSATPPVASALPLPNIMLASTKAPTAPTIKPVTSTANTTTTNSKAATPNTAKKAPTPSVKPALVRTKSNTSTTGGANATKKNSTAGASKASKSKSATALDSMKKKASSKKTSDADKKKVSDNTAASTTEPTKLANAPPIEKPDLLSTISKPKTASVKDSRISIVNIPLYPSSSNEYLDENGTVTFNLFQLLKEKELPGNIAESKAQKRKQLLADDHKQDTSAEEGTDVDSADDMEDNEEGENGETKKSSEPKKKAHPMKGKNLIGKYDFEDPFIDDTEMLWEEQRASTKDGFFVFFGPLIAKGQSASFERANGTMKRGGIKK</sequence>
<feature type="region of interest" description="Disordered" evidence="1">
    <location>
        <begin position="213"/>
        <end position="348"/>
    </location>
</feature>
<gene>
    <name evidence="3" type="ORF">DAKH74_012590</name>
</gene>
<organism evidence="3 4">
    <name type="scientific">Maudiozyma humilis</name>
    <name type="common">Sour dough yeast</name>
    <name type="synonym">Kazachstania humilis</name>
    <dbReference type="NCBI Taxonomy" id="51915"/>
    <lineage>
        <taxon>Eukaryota</taxon>
        <taxon>Fungi</taxon>
        <taxon>Dikarya</taxon>
        <taxon>Ascomycota</taxon>
        <taxon>Saccharomycotina</taxon>
        <taxon>Saccharomycetes</taxon>
        <taxon>Saccharomycetales</taxon>
        <taxon>Saccharomycetaceae</taxon>
        <taxon>Maudiozyma</taxon>
    </lineage>
</organism>
<protein>
    <submittedName>
        <fullName evidence="3">Hpc2 protein</fullName>
    </submittedName>
</protein>
<dbReference type="InterPro" id="IPR014840">
    <property type="entry name" value="HRD"/>
</dbReference>
<evidence type="ECO:0000256" key="1">
    <source>
        <dbReference type="SAM" id="MobiDB-lite"/>
    </source>
</evidence>
<proteinExistence type="predicted"/>
<feature type="compositionally biased region" description="Basic and acidic residues" evidence="1">
    <location>
        <begin position="434"/>
        <end position="443"/>
    </location>
</feature>
<feature type="region of interest" description="Disordered" evidence="1">
    <location>
        <begin position="394"/>
        <end position="452"/>
    </location>
</feature>
<feature type="region of interest" description="Disordered" evidence="1">
    <location>
        <begin position="1"/>
        <end position="150"/>
    </location>
</feature>
<feature type="compositionally biased region" description="Basic residues" evidence="1">
    <location>
        <begin position="121"/>
        <end position="130"/>
    </location>
</feature>
<feature type="compositionally biased region" description="Low complexity" evidence="1">
    <location>
        <begin position="224"/>
        <end position="248"/>
    </location>
</feature>
<dbReference type="Pfam" id="PF08729">
    <property type="entry name" value="HUN"/>
    <property type="match status" value="1"/>
</dbReference>
<comment type="caution">
    <text evidence="3">The sequence shown here is derived from an EMBL/GenBank/DDBJ whole genome shotgun (WGS) entry which is preliminary data.</text>
</comment>
<feature type="compositionally biased region" description="Polar residues" evidence="1">
    <location>
        <begin position="21"/>
        <end position="30"/>
    </location>
</feature>
<evidence type="ECO:0000259" key="2">
    <source>
        <dbReference type="Pfam" id="PF08729"/>
    </source>
</evidence>
<dbReference type="Proteomes" id="UP001377567">
    <property type="component" value="Unassembled WGS sequence"/>
</dbReference>
<feature type="domain" description="Hpc2-related" evidence="2">
    <location>
        <begin position="457"/>
        <end position="485"/>
    </location>
</feature>
<feature type="region of interest" description="Disordered" evidence="1">
    <location>
        <begin position="169"/>
        <end position="200"/>
    </location>
</feature>
<reference evidence="3 4" key="1">
    <citation type="journal article" date="2023" name="Elife">
        <title>Identification of key yeast species and microbe-microbe interactions impacting larval growth of Drosophila in the wild.</title>
        <authorList>
            <person name="Mure A."/>
            <person name="Sugiura Y."/>
            <person name="Maeda R."/>
            <person name="Honda K."/>
            <person name="Sakurai N."/>
            <person name="Takahashi Y."/>
            <person name="Watada M."/>
            <person name="Katoh T."/>
            <person name="Gotoh A."/>
            <person name="Gotoh Y."/>
            <person name="Taniguchi I."/>
            <person name="Nakamura K."/>
            <person name="Hayashi T."/>
            <person name="Katayama T."/>
            <person name="Uemura T."/>
            <person name="Hattori Y."/>
        </authorList>
    </citation>
    <scope>NUCLEOTIDE SEQUENCE [LARGE SCALE GENOMIC DNA]</scope>
    <source>
        <strain evidence="3 4">KH-74</strain>
    </source>
</reference>
<dbReference type="EMBL" id="BTGD01000003">
    <property type="protein sequence ID" value="GMM54643.1"/>
    <property type="molecule type" value="Genomic_DNA"/>
</dbReference>
<feature type="compositionally biased region" description="Low complexity" evidence="1">
    <location>
        <begin position="269"/>
        <end position="291"/>
    </location>
</feature>
<feature type="compositionally biased region" description="Basic and acidic residues" evidence="1">
    <location>
        <begin position="402"/>
        <end position="411"/>
    </location>
</feature>
<feature type="compositionally biased region" description="Low complexity" evidence="1">
    <location>
        <begin position="131"/>
        <end position="150"/>
    </location>
</feature>
<accession>A0AAV5RVD0</accession>
<feature type="compositionally biased region" description="Acidic residues" evidence="1">
    <location>
        <begin position="412"/>
        <end position="433"/>
    </location>
</feature>
<feature type="compositionally biased region" description="Polar residues" evidence="1">
    <location>
        <begin position="257"/>
        <end position="267"/>
    </location>
</feature>
<evidence type="ECO:0000313" key="3">
    <source>
        <dbReference type="EMBL" id="GMM54643.1"/>
    </source>
</evidence>
<evidence type="ECO:0000313" key="4">
    <source>
        <dbReference type="Proteomes" id="UP001377567"/>
    </source>
</evidence>
<dbReference type="AlphaFoldDB" id="A0AAV5RVD0"/>
<keyword evidence="4" id="KW-1185">Reference proteome</keyword>